<protein>
    <submittedName>
        <fullName evidence="5">Ureidoglycolate hydrolase</fullName>
    </submittedName>
</protein>
<evidence type="ECO:0000256" key="4">
    <source>
        <dbReference type="ARBA" id="ARBA00047684"/>
    </source>
</evidence>
<keyword evidence="2" id="KW-0659">Purine metabolism</keyword>
<keyword evidence="6" id="KW-1185">Reference proteome</keyword>
<proteinExistence type="predicted"/>
<evidence type="ECO:0000256" key="3">
    <source>
        <dbReference type="ARBA" id="ARBA00023239"/>
    </source>
</evidence>
<dbReference type="InterPro" id="IPR011051">
    <property type="entry name" value="RmlC_Cupin_sf"/>
</dbReference>
<dbReference type="RefSeq" id="WP_211851179.1">
    <property type="nucleotide sequence ID" value="NZ_JAAGBB010000004.1"/>
</dbReference>
<sequence length="157" mass="17042">MMKLTLEPLTAEAFAPYGDVLAAPAEPDRIYIDGAYRSLRSGARPSLSFTRKAPARLPITSHLLERHEFSAQSFIPMDGGTCIVVVAPHAEAGGPDMTRARAFLAAPGQGVTYAPNVWHHPFTVLERPACYAVAMWLDGSKGDEEFVTVPEFVIDKA</sequence>
<dbReference type="Proteomes" id="UP001196870">
    <property type="component" value="Unassembled WGS sequence"/>
</dbReference>
<evidence type="ECO:0000313" key="5">
    <source>
        <dbReference type="EMBL" id="MBR0663585.1"/>
    </source>
</evidence>
<dbReference type="InterPro" id="IPR007247">
    <property type="entry name" value="Ureidogly_lyase"/>
</dbReference>
<keyword evidence="3" id="KW-0456">Lyase</keyword>
<evidence type="ECO:0000256" key="2">
    <source>
        <dbReference type="ARBA" id="ARBA00022631"/>
    </source>
</evidence>
<dbReference type="EMBL" id="JAAGBB010000004">
    <property type="protein sequence ID" value="MBR0663585.1"/>
    <property type="molecule type" value="Genomic_DNA"/>
</dbReference>
<dbReference type="Pfam" id="PF04115">
    <property type="entry name" value="Ureidogly_lyase"/>
    <property type="match status" value="1"/>
</dbReference>
<dbReference type="GO" id="GO:0016787">
    <property type="term" value="F:hydrolase activity"/>
    <property type="evidence" value="ECO:0007669"/>
    <property type="project" value="UniProtKB-KW"/>
</dbReference>
<dbReference type="SUPFAM" id="SSF51182">
    <property type="entry name" value="RmlC-like cupins"/>
    <property type="match status" value="1"/>
</dbReference>
<accession>A0ABS5EUG4</accession>
<dbReference type="Gene3D" id="2.60.120.480">
    <property type="entry name" value="Ureidoglycolate hydrolase"/>
    <property type="match status" value="1"/>
</dbReference>
<dbReference type="InterPro" id="IPR047233">
    <property type="entry name" value="UAH_cupin"/>
</dbReference>
<comment type="catalytic activity">
    <reaction evidence="4">
        <text>(S)-ureidoglycolate = urea + glyoxylate</text>
        <dbReference type="Rhea" id="RHEA:11304"/>
        <dbReference type="ChEBI" id="CHEBI:16199"/>
        <dbReference type="ChEBI" id="CHEBI:36655"/>
        <dbReference type="ChEBI" id="CHEBI:57296"/>
        <dbReference type="EC" id="4.3.2.3"/>
    </reaction>
</comment>
<comment type="caution">
    <text evidence="5">The sequence shown here is derived from an EMBL/GenBank/DDBJ whole genome shotgun (WGS) entry which is preliminary data.</text>
</comment>
<dbReference type="InterPro" id="IPR024060">
    <property type="entry name" value="Ureidoglycolate_lyase_dom_sf"/>
</dbReference>
<organism evidence="5 6">
    <name type="scientific">Plastoroseomonas hellenica</name>
    <dbReference type="NCBI Taxonomy" id="2687306"/>
    <lineage>
        <taxon>Bacteria</taxon>
        <taxon>Pseudomonadati</taxon>
        <taxon>Pseudomonadota</taxon>
        <taxon>Alphaproteobacteria</taxon>
        <taxon>Acetobacterales</taxon>
        <taxon>Acetobacteraceae</taxon>
        <taxon>Plastoroseomonas</taxon>
    </lineage>
</organism>
<gene>
    <name evidence="5" type="ORF">GXW71_04365</name>
</gene>
<dbReference type="CDD" id="cd20298">
    <property type="entry name" value="cupin_UAH"/>
    <property type="match status" value="1"/>
</dbReference>
<evidence type="ECO:0000256" key="1">
    <source>
        <dbReference type="ARBA" id="ARBA00011738"/>
    </source>
</evidence>
<name>A0ABS5EUG4_9PROT</name>
<dbReference type="PANTHER" id="PTHR21221:SF1">
    <property type="entry name" value="UREIDOGLYCOLATE LYASE"/>
    <property type="match status" value="1"/>
</dbReference>
<keyword evidence="5" id="KW-0378">Hydrolase</keyword>
<comment type="subunit">
    <text evidence="1">Homodimer.</text>
</comment>
<dbReference type="PANTHER" id="PTHR21221">
    <property type="entry name" value="UREIDOGLYCOLATE HYDROLASE"/>
    <property type="match status" value="1"/>
</dbReference>
<reference evidence="6" key="1">
    <citation type="journal article" date="2021" name="Syst. Appl. Microbiol.">
        <title>Roseomonas hellenica sp. nov., isolated from roots of wild-growing Alkanna tinctoria.</title>
        <authorList>
            <person name="Rat A."/>
            <person name="Naranjo H.D."/>
            <person name="Lebbe L."/>
            <person name="Cnockaert M."/>
            <person name="Krigas N."/>
            <person name="Grigoriadou K."/>
            <person name="Maloupa E."/>
            <person name="Willems A."/>
        </authorList>
    </citation>
    <scope>NUCLEOTIDE SEQUENCE [LARGE SCALE GENOMIC DNA]</scope>
    <source>
        <strain evidence="6">LMG 31523</strain>
    </source>
</reference>
<evidence type="ECO:0000313" key="6">
    <source>
        <dbReference type="Proteomes" id="UP001196870"/>
    </source>
</evidence>